<organism evidence="2 3">
    <name type="scientific">Austropuccinia psidii MF-1</name>
    <dbReference type="NCBI Taxonomy" id="1389203"/>
    <lineage>
        <taxon>Eukaryota</taxon>
        <taxon>Fungi</taxon>
        <taxon>Dikarya</taxon>
        <taxon>Basidiomycota</taxon>
        <taxon>Pucciniomycotina</taxon>
        <taxon>Pucciniomycetes</taxon>
        <taxon>Pucciniales</taxon>
        <taxon>Sphaerophragmiaceae</taxon>
        <taxon>Austropuccinia</taxon>
    </lineage>
</organism>
<feature type="compositionally biased region" description="Polar residues" evidence="1">
    <location>
        <begin position="73"/>
        <end position="94"/>
    </location>
</feature>
<dbReference type="OrthoDB" id="2414509at2759"/>
<feature type="region of interest" description="Disordered" evidence="1">
    <location>
        <begin position="258"/>
        <end position="293"/>
    </location>
</feature>
<keyword evidence="3" id="KW-1185">Reference proteome</keyword>
<dbReference type="AlphaFoldDB" id="A0A9Q3E072"/>
<evidence type="ECO:0000256" key="1">
    <source>
        <dbReference type="SAM" id="MobiDB-lite"/>
    </source>
</evidence>
<feature type="compositionally biased region" description="Polar residues" evidence="1">
    <location>
        <begin position="265"/>
        <end position="281"/>
    </location>
</feature>
<comment type="caution">
    <text evidence="2">The sequence shown here is derived from an EMBL/GenBank/DDBJ whole genome shotgun (WGS) entry which is preliminary data.</text>
</comment>
<dbReference type="PANTHER" id="PTHR33246">
    <property type="entry name" value="CCHC-TYPE DOMAIN-CONTAINING PROTEIN"/>
    <property type="match status" value="1"/>
</dbReference>
<protein>
    <submittedName>
        <fullName evidence="2">Uncharacterized protein</fullName>
    </submittedName>
</protein>
<dbReference type="PANTHER" id="PTHR33246:SF51">
    <property type="entry name" value="MYB_SANT-LIKE DOMAIN-CONTAINING PROTEIN"/>
    <property type="match status" value="1"/>
</dbReference>
<reference evidence="2" key="1">
    <citation type="submission" date="2021-03" db="EMBL/GenBank/DDBJ databases">
        <title>Draft genome sequence of rust myrtle Austropuccinia psidii MF-1, a brazilian biotype.</title>
        <authorList>
            <person name="Quecine M.C."/>
            <person name="Pachon D.M.R."/>
            <person name="Bonatelli M.L."/>
            <person name="Correr F.H."/>
            <person name="Franceschini L.M."/>
            <person name="Leite T.F."/>
            <person name="Margarido G.R.A."/>
            <person name="Almeida C.A."/>
            <person name="Ferrarezi J.A."/>
            <person name="Labate C.A."/>
        </authorList>
    </citation>
    <scope>NUCLEOTIDE SEQUENCE</scope>
    <source>
        <strain evidence="2">MF-1</strain>
    </source>
</reference>
<gene>
    <name evidence="2" type="ORF">O181_048607</name>
</gene>
<feature type="compositionally biased region" description="Polar residues" evidence="1">
    <location>
        <begin position="321"/>
        <end position="331"/>
    </location>
</feature>
<dbReference type="Proteomes" id="UP000765509">
    <property type="component" value="Unassembled WGS sequence"/>
</dbReference>
<proteinExistence type="predicted"/>
<accession>A0A9Q3E072</accession>
<feature type="region of interest" description="Disordered" evidence="1">
    <location>
        <begin position="73"/>
        <end position="110"/>
    </location>
</feature>
<evidence type="ECO:0000313" key="3">
    <source>
        <dbReference type="Proteomes" id="UP000765509"/>
    </source>
</evidence>
<sequence>MQHGGNNSGIYAHHNIYRQCDGPLHAIEHELNHVISAMPDNDSHERNERQNHQVIASSNNLLHVRDEFDLPVRSQTSQTHESTLSKQSSVALQNEKQKRKRRTKKELEHDKRHHIIKKSGNDKNPPFIQSDFEHICSYLEDEENYHAKKRAGEKKHTRGQAFKRFAIYLNSHHEEGTLNLSGRNLQQHWRTYKRKFVQTAQFLKGMGQGLDVMTNNTLQEDVNSRCPCFDRMVAIFGNKQNVIGHNVFDSTTKINKEHDADKHSINSYESDTDSQGISVTEHSSEKDVSIEPSSQIVISVEDSQLEGSEHSTTAHKEELNHQASSIKMTSSKIHKRKHFGSQRQIPPRLLPKKQQSIFGMLDHKLEIQNQQVNEQLQRKLQYDCDRDEKAEKMKLMEMKEHKEIRLLEINNQHAFQTAELEVKKTTARNAQMALEESLNCTKLEYDLKREELDQKKKNDHEIEMSRRAERLAEITELHKQGMTPDEIHKYLELISKC</sequence>
<dbReference type="EMBL" id="AVOT02020597">
    <property type="protein sequence ID" value="MBW0508892.1"/>
    <property type="molecule type" value="Genomic_DNA"/>
</dbReference>
<evidence type="ECO:0000313" key="2">
    <source>
        <dbReference type="EMBL" id="MBW0508892.1"/>
    </source>
</evidence>
<feature type="region of interest" description="Disordered" evidence="1">
    <location>
        <begin position="315"/>
        <end position="343"/>
    </location>
</feature>
<name>A0A9Q3E072_9BASI</name>